<evidence type="ECO:0000313" key="1">
    <source>
        <dbReference type="EMBL" id="JAH58037.1"/>
    </source>
</evidence>
<name>A0A0E9TX38_ANGAN</name>
<organism evidence="1">
    <name type="scientific">Anguilla anguilla</name>
    <name type="common">European freshwater eel</name>
    <name type="synonym">Muraena anguilla</name>
    <dbReference type="NCBI Taxonomy" id="7936"/>
    <lineage>
        <taxon>Eukaryota</taxon>
        <taxon>Metazoa</taxon>
        <taxon>Chordata</taxon>
        <taxon>Craniata</taxon>
        <taxon>Vertebrata</taxon>
        <taxon>Euteleostomi</taxon>
        <taxon>Actinopterygii</taxon>
        <taxon>Neopterygii</taxon>
        <taxon>Teleostei</taxon>
        <taxon>Anguilliformes</taxon>
        <taxon>Anguillidae</taxon>
        <taxon>Anguilla</taxon>
    </lineage>
</organism>
<dbReference type="AlphaFoldDB" id="A0A0E9TX38"/>
<sequence>MLEILLPKINGGRNGHLHPIHIYSPPCFFNTKFSV</sequence>
<reference evidence="1" key="2">
    <citation type="journal article" date="2015" name="Fish Shellfish Immunol.">
        <title>Early steps in the European eel (Anguilla anguilla)-Vibrio vulnificus interaction in the gills: Role of the RtxA13 toxin.</title>
        <authorList>
            <person name="Callol A."/>
            <person name="Pajuelo D."/>
            <person name="Ebbesson L."/>
            <person name="Teles M."/>
            <person name="MacKenzie S."/>
            <person name="Amaro C."/>
        </authorList>
    </citation>
    <scope>NUCLEOTIDE SEQUENCE</scope>
</reference>
<proteinExistence type="predicted"/>
<dbReference type="EMBL" id="GBXM01050540">
    <property type="protein sequence ID" value="JAH58037.1"/>
    <property type="molecule type" value="Transcribed_RNA"/>
</dbReference>
<accession>A0A0E9TX38</accession>
<reference evidence="1" key="1">
    <citation type="submission" date="2014-11" db="EMBL/GenBank/DDBJ databases">
        <authorList>
            <person name="Amaro Gonzalez C."/>
        </authorList>
    </citation>
    <scope>NUCLEOTIDE SEQUENCE</scope>
</reference>
<protein>
    <submittedName>
        <fullName evidence="1">Uncharacterized protein</fullName>
    </submittedName>
</protein>